<evidence type="ECO:0000256" key="2">
    <source>
        <dbReference type="ARBA" id="ARBA00023125"/>
    </source>
</evidence>
<dbReference type="Gene3D" id="1.10.10.10">
    <property type="entry name" value="Winged helix-like DNA-binding domain superfamily/Winged helix DNA-binding domain"/>
    <property type="match status" value="1"/>
</dbReference>
<evidence type="ECO:0000259" key="4">
    <source>
        <dbReference type="PROSITE" id="PS50956"/>
    </source>
</evidence>
<dbReference type="SMART" id="SM00344">
    <property type="entry name" value="HTH_ASNC"/>
    <property type="match status" value="1"/>
</dbReference>
<evidence type="ECO:0000256" key="1">
    <source>
        <dbReference type="ARBA" id="ARBA00023015"/>
    </source>
</evidence>
<dbReference type="Pfam" id="PF01037">
    <property type="entry name" value="AsnC_trans_reg"/>
    <property type="match status" value="1"/>
</dbReference>
<dbReference type="InterPro" id="IPR000485">
    <property type="entry name" value="AsnC-type_HTH_dom"/>
</dbReference>
<evidence type="ECO:0000313" key="5">
    <source>
        <dbReference type="EMBL" id="MBB5490658.1"/>
    </source>
</evidence>
<dbReference type="Pfam" id="PF13412">
    <property type="entry name" value="HTH_24"/>
    <property type="match status" value="1"/>
</dbReference>
<evidence type="ECO:0000256" key="3">
    <source>
        <dbReference type="ARBA" id="ARBA00023163"/>
    </source>
</evidence>
<reference evidence="5 6" key="1">
    <citation type="submission" date="2020-08" db="EMBL/GenBank/DDBJ databases">
        <title>Sequencing the genomes of 1000 actinobacteria strains.</title>
        <authorList>
            <person name="Klenk H.-P."/>
        </authorList>
    </citation>
    <scope>NUCLEOTIDE SEQUENCE [LARGE SCALE GENOMIC DNA]</scope>
    <source>
        <strain evidence="5 6">DSM 44598</strain>
    </source>
</reference>
<dbReference type="FunFam" id="1.10.10.10:FF:000186">
    <property type="entry name" value="AsnC family transcriptional regulator"/>
    <property type="match status" value="1"/>
</dbReference>
<organism evidence="5 6">
    <name type="scientific">Nocardiopsis metallicus</name>
    <dbReference type="NCBI Taxonomy" id="179819"/>
    <lineage>
        <taxon>Bacteria</taxon>
        <taxon>Bacillati</taxon>
        <taxon>Actinomycetota</taxon>
        <taxon>Actinomycetes</taxon>
        <taxon>Streptosporangiales</taxon>
        <taxon>Nocardiopsidaceae</taxon>
        <taxon>Nocardiopsis</taxon>
    </lineage>
</organism>
<protein>
    <submittedName>
        <fullName evidence="5">DNA-binding Lrp family transcriptional regulator</fullName>
    </submittedName>
</protein>
<dbReference type="GO" id="GO:0043200">
    <property type="term" value="P:response to amino acid"/>
    <property type="evidence" value="ECO:0007669"/>
    <property type="project" value="TreeGrafter"/>
</dbReference>
<keyword evidence="1" id="KW-0805">Transcription regulation</keyword>
<dbReference type="InterPro" id="IPR011991">
    <property type="entry name" value="ArsR-like_HTH"/>
</dbReference>
<accession>A0A840WKN0</accession>
<dbReference type="PANTHER" id="PTHR30154:SF34">
    <property type="entry name" value="TRANSCRIPTIONAL REGULATOR AZLB"/>
    <property type="match status" value="1"/>
</dbReference>
<dbReference type="InterPro" id="IPR019887">
    <property type="entry name" value="Tscrpt_reg_AsnC/Lrp_C"/>
</dbReference>
<dbReference type="Proteomes" id="UP000579647">
    <property type="component" value="Unassembled WGS sequence"/>
</dbReference>
<dbReference type="PANTHER" id="PTHR30154">
    <property type="entry name" value="LEUCINE-RESPONSIVE REGULATORY PROTEIN"/>
    <property type="match status" value="1"/>
</dbReference>
<dbReference type="InterPro" id="IPR036388">
    <property type="entry name" value="WH-like_DNA-bd_sf"/>
</dbReference>
<dbReference type="GO" id="GO:0043565">
    <property type="term" value="F:sequence-specific DNA binding"/>
    <property type="evidence" value="ECO:0007669"/>
    <property type="project" value="InterPro"/>
</dbReference>
<dbReference type="EMBL" id="JACHDO010000001">
    <property type="protein sequence ID" value="MBB5490658.1"/>
    <property type="molecule type" value="Genomic_DNA"/>
</dbReference>
<dbReference type="Gene3D" id="3.30.70.920">
    <property type="match status" value="1"/>
</dbReference>
<dbReference type="SUPFAM" id="SSF54909">
    <property type="entry name" value="Dimeric alpha+beta barrel"/>
    <property type="match status" value="1"/>
</dbReference>
<dbReference type="RefSeq" id="WP_184364222.1">
    <property type="nucleotide sequence ID" value="NZ_BAAAKM010000086.1"/>
</dbReference>
<gene>
    <name evidence="5" type="ORF">HNR07_001795</name>
</gene>
<dbReference type="InterPro" id="IPR036390">
    <property type="entry name" value="WH_DNA-bd_sf"/>
</dbReference>
<dbReference type="PROSITE" id="PS50956">
    <property type="entry name" value="HTH_ASNC_2"/>
    <property type="match status" value="1"/>
</dbReference>
<dbReference type="PROSITE" id="PS00519">
    <property type="entry name" value="HTH_ASNC_1"/>
    <property type="match status" value="1"/>
</dbReference>
<dbReference type="AlphaFoldDB" id="A0A840WKN0"/>
<sequence length="159" mass="17521">MNALDEIDLRILHELQSDGRISNQELADRVGLSPSPCLRRVRRLEQSGVVDKYTAVVDPTAVGLDITAFVRLRLDSHGTGVVERVEEAIREIPEVIEAYLLAGDHDYLLKVAAGSFAAYEELMRTKLRAIPAISSIETTFTISVTKPTSPLPIREGARP</sequence>
<comment type="caution">
    <text evidence="5">The sequence shown here is derived from an EMBL/GenBank/DDBJ whole genome shotgun (WGS) entry which is preliminary data.</text>
</comment>
<keyword evidence="3" id="KW-0804">Transcription</keyword>
<keyword evidence="2 5" id="KW-0238">DNA-binding</keyword>
<proteinExistence type="predicted"/>
<dbReference type="SUPFAM" id="SSF46785">
    <property type="entry name" value="Winged helix' DNA-binding domain"/>
    <property type="match status" value="1"/>
</dbReference>
<dbReference type="CDD" id="cd00090">
    <property type="entry name" value="HTH_ARSR"/>
    <property type="match status" value="1"/>
</dbReference>
<evidence type="ECO:0000313" key="6">
    <source>
        <dbReference type="Proteomes" id="UP000579647"/>
    </source>
</evidence>
<dbReference type="InterPro" id="IPR011008">
    <property type="entry name" value="Dimeric_a/b-barrel"/>
</dbReference>
<feature type="domain" description="HTH asnC-type" evidence="4">
    <location>
        <begin position="4"/>
        <end position="65"/>
    </location>
</feature>
<keyword evidence="6" id="KW-1185">Reference proteome</keyword>
<dbReference type="PRINTS" id="PR00033">
    <property type="entry name" value="HTHASNC"/>
</dbReference>
<dbReference type="GO" id="GO:0005829">
    <property type="term" value="C:cytosol"/>
    <property type="evidence" value="ECO:0007669"/>
    <property type="project" value="TreeGrafter"/>
</dbReference>
<dbReference type="InterPro" id="IPR019885">
    <property type="entry name" value="Tscrpt_reg_HTH_AsnC-type_CS"/>
</dbReference>
<name>A0A840WKN0_9ACTN</name>
<dbReference type="InterPro" id="IPR019888">
    <property type="entry name" value="Tscrpt_reg_AsnC-like"/>
</dbReference>